<feature type="region of interest" description="Disordered" evidence="1">
    <location>
        <begin position="211"/>
        <end position="236"/>
    </location>
</feature>
<dbReference type="EMBL" id="JBIAWJ010000043">
    <property type="protein sequence ID" value="MFF4527577.1"/>
    <property type="molecule type" value="Genomic_DNA"/>
</dbReference>
<name>A0ABW6UVS1_9ACTN</name>
<sequence>MVPDILLASRWPRPAHPAPAASASTEERVRVREMLTYLSTALPRSTSPAARLLALQCALRADTRGQVRLPGGLLRGMRLSGRRELWEELSNAGWLQLPDLRPTRVNVRLLDAAVLDQVPGRGARCRAAHWALRPSPVILPGRIPPALRLAALVVAAHTCQGTEMDTLARLCGHSSHQMEELLDQLVAKRTMISWHQDQTTGEVMWHLPQHAAENSRPTGSRRRHRTEWTARHQSSP</sequence>
<accession>A0ABW6UVS1</accession>
<evidence type="ECO:0000256" key="1">
    <source>
        <dbReference type="SAM" id="MobiDB-lite"/>
    </source>
</evidence>
<reference evidence="2 3" key="1">
    <citation type="submission" date="2024-10" db="EMBL/GenBank/DDBJ databases">
        <title>The Natural Products Discovery Center: Release of the First 8490 Sequenced Strains for Exploring Actinobacteria Biosynthetic Diversity.</title>
        <authorList>
            <person name="Kalkreuter E."/>
            <person name="Kautsar S.A."/>
            <person name="Yang D."/>
            <person name="Bader C.D."/>
            <person name="Teijaro C.N."/>
            <person name="Fluegel L."/>
            <person name="Davis C.M."/>
            <person name="Simpson J.R."/>
            <person name="Lauterbach L."/>
            <person name="Steele A.D."/>
            <person name="Gui C."/>
            <person name="Meng S."/>
            <person name="Li G."/>
            <person name="Viehrig K."/>
            <person name="Ye F."/>
            <person name="Su P."/>
            <person name="Kiefer A.F."/>
            <person name="Nichols A."/>
            <person name="Cepeda A.J."/>
            <person name="Yan W."/>
            <person name="Fan B."/>
            <person name="Jiang Y."/>
            <person name="Adhikari A."/>
            <person name="Zheng C.-J."/>
            <person name="Schuster L."/>
            <person name="Cowan T.M."/>
            <person name="Smanski M.J."/>
            <person name="Chevrette M.G."/>
            <person name="De Carvalho L.P.S."/>
            <person name="Shen B."/>
        </authorList>
    </citation>
    <scope>NUCLEOTIDE SEQUENCE [LARGE SCALE GENOMIC DNA]</scope>
    <source>
        <strain evidence="2 3">NPDC001390</strain>
    </source>
</reference>
<protein>
    <submittedName>
        <fullName evidence="2">Uncharacterized protein</fullName>
    </submittedName>
</protein>
<gene>
    <name evidence="2" type="ORF">ACFY1D_40150</name>
</gene>
<organism evidence="2 3">
    <name type="scientific">Streptomyces bluensis</name>
    <dbReference type="NCBI Taxonomy" id="33897"/>
    <lineage>
        <taxon>Bacteria</taxon>
        <taxon>Bacillati</taxon>
        <taxon>Actinomycetota</taxon>
        <taxon>Actinomycetes</taxon>
        <taxon>Kitasatosporales</taxon>
        <taxon>Streptomycetaceae</taxon>
        <taxon>Streptomyces</taxon>
    </lineage>
</organism>
<comment type="caution">
    <text evidence="2">The sequence shown here is derived from an EMBL/GenBank/DDBJ whole genome shotgun (WGS) entry which is preliminary data.</text>
</comment>
<proteinExistence type="predicted"/>
<dbReference type="Proteomes" id="UP001602058">
    <property type="component" value="Unassembled WGS sequence"/>
</dbReference>
<evidence type="ECO:0000313" key="2">
    <source>
        <dbReference type="EMBL" id="MFF4527577.1"/>
    </source>
</evidence>
<dbReference type="RefSeq" id="WP_351088055.1">
    <property type="nucleotide sequence ID" value="NZ_JBEOZG010000077.1"/>
</dbReference>
<evidence type="ECO:0000313" key="3">
    <source>
        <dbReference type="Proteomes" id="UP001602058"/>
    </source>
</evidence>
<keyword evidence="3" id="KW-1185">Reference proteome</keyword>